<dbReference type="EMBL" id="CP002994">
    <property type="protein sequence ID" value="AEM82434.1"/>
    <property type="molecule type" value="Genomic_DNA"/>
</dbReference>
<dbReference type="KEGG" id="svl:Strvi_2724"/>
<proteinExistence type="predicted"/>
<name>G2P2T3_STRV4</name>
<dbReference type="HOGENOM" id="CLU_1077356_0_0_11"/>
<dbReference type="AlphaFoldDB" id="G2P2T3"/>
<dbReference type="eggNOG" id="ENOG502ZINM">
    <property type="taxonomic scope" value="Bacteria"/>
</dbReference>
<evidence type="ECO:0000256" key="1">
    <source>
        <dbReference type="SAM" id="MobiDB-lite"/>
    </source>
</evidence>
<accession>G2P2T3</accession>
<gene>
    <name evidence="2" type="ORF">Strvi_2724</name>
</gene>
<feature type="region of interest" description="Disordered" evidence="1">
    <location>
        <begin position="1"/>
        <end position="25"/>
    </location>
</feature>
<evidence type="ECO:0000313" key="2">
    <source>
        <dbReference type="EMBL" id="AEM82434.1"/>
    </source>
</evidence>
<organism evidence="2 3">
    <name type="scientific">Streptomyces violaceusniger (strain Tu 4113)</name>
    <dbReference type="NCBI Taxonomy" id="653045"/>
    <lineage>
        <taxon>Bacteria</taxon>
        <taxon>Bacillati</taxon>
        <taxon>Actinomycetota</taxon>
        <taxon>Actinomycetes</taxon>
        <taxon>Kitasatosporales</taxon>
        <taxon>Streptomycetaceae</taxon>
        <taxon>Streptomyces</taxon>
        <taxon>Streptomyces violaceusniger group</taxon>
    </lineage>
</organism>
<reference evidence="2" key="1">
    <citation type="submission" date="2011-08" db="EMBL/GenBank/DDBJ databases">
        <title>Complete sequence of chromosome of Streptomyces violaceusniger Tu 4113.</title>
        <authorList>
            <consortium name="US DOE Joint Genome Institute"/>
            <person name="Lucas S."/>
            <person name="Han J."/>
            <person name="Lapidus A."/>
            <person name="Cheng J.-F."/>
            <person name="Goodwin L."/>
            <person name="Pitluck S."/>
            <person name="Peters L."/>
            <person name="Ivanova N."/>
            <person name="Daligault H."/>
            <person name="Detter J.C."/>
            <person name="Han C."/>
            <person name="Tapia R."/>
            <person name="Land M."/>
            <person name="Hauser L."/>
            <person name="Kyrpides N."/>
            <person name="Ivanova N."/>
            <person name="Pagani I."/>
            <person name="Hagen A."/>
            <person name="Katz L."/>
            <person name="Fiedler H.-P."/>
            <person name="Keasling J."/>
            <person name="Fortman J."/>
            <person name="Woyke T."/>
        </authorList>
    </citation>
    <scope>NUCLEOTIDE SEQUENCE [LARGE SCALE GENOMIC DNA]</scope>
    <source>
        <strain evidence="2">Tu 4113</strain>
    </source>
</reference>
<protein>
    <submittedName>
        <fullName evidence="2">Uncharacterized protein</fullName>
    </submittedName>
</protein>
<sequence length="213" mass="22992">MPHTHRRTTIKKRPKKAEKRLRSHKVCPHCGQIRPEATQKRPKPTATAIRRAKKAEQSPRTAWSSSEPLDATQVIKGIVAAIPAALAELGEENLAGGTSSGLLQAVRAAVIAEFRTRAQFVGRLCEIDALLHAQGASRAVADAMTEHLGQLQLRRVTDPDSPELFVVTEGQGENFEVLRPAYVDEATGKLALAGQLRRVDVTGNGTNGTEGGR</sequence>
<evidence type="ECO:0000313" key="3">
    <source>
        <dbReference type="Proteomes" id="UP000008703"/>
    </source>
</evidence>
<dbReference type="Proteomes" id="UP000008703">
    <property type="component" value="Chromosome"/>
</dbReference>
<keyword evidence="3" id="KW-1185">Reference proteome</keyword>